<keyword evidence="5 6" id="KW-0472">Membrane</keyword>
<keyword evidence="2" id="KW-1003">Cell membrane</keyword>
<name>A0A1M6R2C6_9AQUI</name>
<organism evidence="7 8">
    <name type="scientific">Thermocrinis minervae</name>
    <dbReference type="NCBI Taxonomy" id="381751"/>
    <lineage>
        <taxon>Bacteria</taxon>
        <taxon>Pseudomonadati</taxon>
        <taxon>Aquificota</taxon>
        <taxon>Aquificia</taxon>
        <taxon>Aquificales</taxon>
        <taxon>Aquificaceae</taxon>
        <taxon>Thermocrinis</taxon>
    </lineage>
</organism>
<reference evidence="7 8" key="1">
    <citation type="submission" date="2016-11" db="EMBL/GenBank/DDBJ databases">
        <authorList>
            <person name="Jaros S."/>
            <person name="Januszkiewicz K."/>
            <person name="Wedrychowicz H."/>
        </authorList>
    </citation>
    <scope>NUCLEOTIDE SEQUENCE [LARGE SCALE GENOMIC DNA]</scope>
    <source>
        <strain evidence="7 8">DSM 19557</strain>
    </source>
</reference>
<feature type="transmembrane region" description="Helical" evidence="6">
    <location>
        <begin position="206"/>
        <end position="231"/>
    </location>
</feature>
<feature type="transmembrane region" description="Helical" evidence="6">
    <location>
        <begin position="6"/>
        <end position="23"/>
    </location>
</feature>
<comment type="subcellular location">
    <subcellularLocation>
        <location evidence="1">Cell membrane</location>
        <topology evidence="1">Multi-pass membrane protein</topology>
    </subcellularLocation>
</comment>
<feature type="transmembrane region" description="Helical" evidence="6">
    <location>
        <begin position="295"/>
        <end position="314"/>
    </location>
</feature>
<keyword evidence="3 6" id="KW-0812">Transmembrane</keyword>
<feature type="transmembrane region" description="Helical" evidence="6">
    <location>
        <begin position="115"/>
        <end position="139"/>
    </location>
</feature>
<evidence type="ECO:0000256" key="6">
    <source>
        <dbReference type="SAM" id="Phobius"/>
    </source>
</evidence>
<proteinExistence type="predicted"/>
<dbReference type="AlphaFoldDB" id="A0A1M6R2C6"/>
<feature type="transmembrane region" description="Helical" evidence="6">
    <location>
        <begin position="151"/>
        <end position="173"/>
    </location>
</feature>
<evidence type="ECO:0000313" key="7">
    <source>
        <dbReference type="EMBL" id="SHK26655.1"/>
    </source>
</evidence>
<protein>
    <recommendedName>
        <fullName evidence="9">Lysylphosphatidylglycerol synthase TM region</fullName>
    </recommendedName>
</protein>
<evidence type="ECO:0000256" key="2">
    <source>
        <dbReference type="ARBA" id="ARBA00022475"/>
    </source>
</evidence>
<evidence type="ECO:0000256" key="5">
    <source>
        <dbReference type="ARBA" id="ARBA00023136"/>
    </source>
</evidence>
<sequence>MRSLIYWFMITLLLVFGSMFYIIKKYFTKDAIDLLLHANRKYLILSLLALAMYHTFDNLRLFVLSRAVGLKYNFGYGYVISLINTFGATITPAHVGGEFISFYTLMRKGGKLHKVMSVVTMKTLSGLSFFLLALPFAGYSLAQNPKKAVELLSLLALAFFLTGVAYLILRYFLKKKSESSSLKSKLKYTLKRYAVFMRIYLRDRKISLFLSVVSSVLLYISFLSIGSFLVLAFNEDVSFWEVLYTQLGLVYAIFMSPTPGGSGVGEVGALSVFASFVDPEVLGLFAILWRFISQYLSATLGGLFLVLLAWKDLILKRST</sequence>
<keyword evidence="8" id="KW-1185">Reference proteome</keyword>
<feature type="transmembrane region" description="Helical" evidence="6">
    <location>
        <begin position="75"/>
        <end position="95"/>
    </location>
</feature>
<keyword evidence="4 6" id="KW-1133">Transmembrane helix</keyword>
<evidence type="ECO:0000256" key="1">
    <source>
        <dbReference type="ARBA" id="ARBA00004651"/>
    </source>
</evidence>
<dbReference type="Proteomes" id="UP000189810">
    <property type="component" value="Chromosome I"/>
</dbReference>
<dbReference type="PANTHER" id="PTHR37693:SF1">
    <property type="entry name" value="INTEGRAL MEMBRANE PROTEIN"/>
    <property type="match status" value="1"/>
</dbReference>
<dbReference type="GO" id="GO:0005886">
    <property type="term" value="C:plasma membrane"/>
    <property type="evidence" value="ECO:0007669"/>
    <property type="project" value="UniProtKB-SubCell"/>
</dbReference>
<dbReference type="Pfam" id="PF03706">
    <property type="entry name" value="LPG_synthase_TM"/>
    <property type="match status" value="1"/>
</dbReference>
<dbReference type="STRING" id="381751.SAMN05444391_0491"/>
<evidence type="ECO:0000313" key="8">
    <source>
        <dbReference type="Proteomes" id="UP000189810"/>
    </source>
</evidence>
<accession>A0A1M6R2C6</accession>
<dbReference type="PANTHER" id="PTHR37693">
    <property type="entry name" value="PHOSPHATIDYLGLYCEROL LYSYLTRANSFERASE"/>
    <property type="match status" value="1"/>
</dbReference>
<feature type="transmembrane region" description="Helical" evidence="6">
    <location>
        <begin position="43"/>
        <end position="63"/>
    </location>
</feature>
<dbReference type="RefSeq" id="WP_231967146.1">
    <property type="nucleotide sequence ID" value="NZ_LT670846.1"/>
</dbReference>
<dbReference type="EMBL" id="LT670846">
    <property type="protein sequence ID" value="SHK26655.1"/>
    <property type="molecule type" value="Genomic_DNA"/>
</dbReference>
<evidence type="ECO:0000256" key="3">
    <source>
        <dbReference type="ARBA" id="ARBA00022692"/>
    </source>
</evidence>
<gene>
    <name evidence="7" type="ORF">SAMN05444391_0491</name>
</gene>
<evidence type="ECO:0000256" key="4">
    <source>
        <dbReference type="ARBA" id="ARBA00022989"/>
    </source>
</evidence>
<dbReference type="NCBIfam" id="TIGR00374">
    <property type="entry name" value="flippase-like domain"/>
    <property type="match status" value="1"/>
</dbReference>
<evidence type="ECO:0008006" key="9">
    <source>
        <dbReference type="Google" id="ProtNLM"/>
    </source>
</evidence>
<dbReference type="InterPro" id="IPR022791">
    <property type="entry name" value="L-PG_synthase/AglD"/>
</dbReference>